<comment type="caution">
    <text evidence="2">The sequence shown here is derived from an EMBL/GenBank/DDBJ whole genome shotgun (WGS) entry which is preliminary data.</text>
</comment>
<dbReference type="Proteomes" id="UP000283895">
    <property type="component" value="Unassembled WGS sequence"/>
</dbReference>
<sequence>MSYYCANYYSFINCHNIVSRFGDRCDLCLVLKSGASLTDGILPEESSHNNHDHDHMRAVEAPRKHSHHRRHDRSSGSLRRDSRYEK</sequence>
<proteinExistence type="predicted"/>
<dbReference type="OrthoDB" id="5234231at2759"/>
<gene>
    <name evidence="2" type="ORF">VMCG_08527</name>
</gene>
<organism evidence="2 3">
    <name type="scientific">Cytospora schulzeri</name>
    <dbReference type="NCBI Taxonomy" id="448051"/>
    <lineage>
        <taxon>Eukaryota</taxon>
        <taxon>Fungi</taxon>
        <taxon>Dikarya</taxon>
        <taxon>Ascomycota</taxon>
        <taxon>Pezizomycotina</taxon>
        <taxon>Sordariomycetes</taxon>
        <taxon>Sordariomycetidae</taxon>
        <taxon>Diaporthales</taxon>
        <taxon>Cytosporaceae</taxon>
        <taxon>Cytospora</taxon>
    </lineage>
</organism>
<evidence type="ECO:0000313" key="2">
    <source>
        <dbReference type="EMBL" id="ROV95433.1"/>
    </source>
</evidence>
<evidence type="ECO:0000313" key="3">
    <source>
        <dbReference type="Proteomes" id="UP000283895"/>
    </source>
</evidence>
<keyword evidence="3" id="KW-1185">Reference proteome</keyword>
<feature type="region of interest" description="Disordered" evidence="1">
    <location>
        <begin position="39"/>
        <end position="86"/>
    </location>
</feature>
<reference evidence="2 3" key="1">
    <citation type="submission" date="2015-09" db="EMBL/GenBank/DDBJ databases">
        <title>Host preference determinants of Valsa canker pathogens revealed by comparative genomics.</title>
        <authorList>
            <person name="Yin Z."/>
            <person name="Huang L."/>
        </authorList>
    </citation>
    <scope>NUCLEOTIDE SEQUENCE [LARGE SCALE GENOMIC DNA]</scope>
    <source>
        <strain evidence="2 3">03-1</strain>
    </source>
</reference>
<dbReference type="STRING" id="356882.A0A423VWP0"/>
<name>A0A423VWP0_9PEZI</name>
<protein>
    <submittedName>
        <fullName evidence="2">Uncharacterized protein</fullName>
    </submittedName>
</protein>
<accession>A0A423VWP0</accession>
<dbReference type="EMBL" id="LKEA01000036">
    <property type="protein sequence ID" value="ROV95433.1"/>
    <property type="molecule type" value="Genomic_DNA"/>
</dbReference>
<evidence type="ECO:0000256" key="1">
    <source>
        <dbReference type="SAM" id="MobiDB-lite"/>
    </source>
</evidence>
<dbReference type="AlphaFoldDB" id="A0A423VWP0"/>
<feature type="compositionally biased region" description="Basic and acidic residues" evidence="1">
    <location>
        <begin position="45"/>
        <end position="63"/>
    </location>
</feature>